<evidence type="ECO:0000313" key="1">
    <source>
        <dbReference type="EMBL" id="SDJ27754.1"/>
    </source>
</evidence>
<dbReference type="Proteomes" id="UP000198853">
    <property type="component" value="Unassembled WGS sequence"/>
</dbReference>
<dbReference type="AlphaFoldDB" id="A0A1G8SEZ7"/>
<keyword evidence="2" id="KW-1185">Reference proteome</keyword>
<proteinExistence type="predicted"/>
<protein>
    <submittedName>
        <fullName evidence="1">Uncharacterized protein</fullName>
    </submittedName>
</protein>
<dbReference type="EMBL" id="FNEN01000027">
    <property type="protein sequence ID" value="SDJ27754.1"/>
    <property type="molecule type" value="Genomic_DNA"/>
</dbReference>
<name>A0A1G8SEZ7_9BACI</name>
<organism evidence="1 2">
    <name type="scientific">Natribacillus halophilus</name>
    <dbReference type="NCBI Taxonomy" id="549003"/>
    <lineage>
        <taxon>Bacteria</taxon>
        <taxon>Bacillati</taxon>
        <taxon>Bacillota</taxon>
        <taxon>Bacilli</taxon>
        <taxon>Bacillales</taxon>
        <taxon>Bacillaceae</taxon>
        <taxon>Natribacillus</taxon>
    </lineage>
</organism>
<gene>
    <name evidence="1" type="ORF">SAMN04488123_1275</name>
</gene>
<accession>A0A1G8SEZ7</accession>
<evidence type="ECO:0000313" key="2">
    <source>
        <dbReference type="Proteomes" id="UP000198853"/>
    </source>
</evidence>
<sequence>MQITAFLCMDWEIYMDLYLLTMVRFPFLEYNKGSVNL</sequence>
<reference evidence="1 2" key="1">
    <citation type="submission" date="2016-10" db="EMBL/GenBank/DDBJ databases">
        <authorList>
            <person name="de Groot N.N."/>
        </authorList>
    </citation>
    <scope>NUCLEOTIDE SEQUENCE [LARGE SCALE GENOMIC DNA]</scope>
    <source>
        <strain evidence="1 2">DSM 21771</strain>
    </source>
</reference>